<evidence type="ECO:0000313" key="9">
    <source>
        <dbReference type="Proteomes" id="UP000029672"/>
    </source>
</evidence>
<keyword evidence="2 6" id="KW-1003">Cell membrane</keyword>
<evidence type="ECO:0000256" key="5">
    <source>
        <dbReference type="ARBA" id="ARBA00023136"/>
    </source>
</evidence>
<comment type="subcellular location">
    <subcellularLocation>
        <location evidence="1 6">Cell membrane</location>
        <topology evidence="1 6">Multi-pass membrane protein</topology>
    </subcellularLocation>
</comment>
<name>A0A097EQT6_9GAMM</name>
<dbReference type="InterPro" id="IPR032816">
    <property type="entry name" value="VTT_dom"/>
</dbReference>
<evidence type="ECO:0000256" key="3">
    <source>
        <dbReference type="ARBA" id="ARBA00022692"/>
    </source>
</evidence>
<dbReference type="PANTHER" id="PTHR12677:SF59">
    <property type="entry name" value="GOLGI APPARATUS MEMBRANE PROTEIN TVP38-RELATED"/>
    <property type="match status" value="1"/>
</dbReference>
<protein>
    <recommendedName>
        <fullName evidence="6">TVP38/TMEM64 family membrane protein</fullName>
    </recommendedName>
</protein>
<dbReference type="STRING" id="1547445.LO80_08015"/>
<dbReference type="eggNOG" id="COG0398">
    <property type="taxonomic scope" value="Bacteria"/>
</dbReference>
<dbReference type="KEGG" id="frf:LO80_08015"/>
<feature type="transmembrane region" description="Helical" evidence="6">
    <location>
        <begin position="51"/>
        <end position="70"/>
    </location>
</feature>
<organism evidence="8 9">
    <name type="scientific">Candidatus Francisella endociliophora</name>
    <dbReference type="NCBI Taxonomy" id="653937"/>
    <lineage>
        <taxon>Bacteria</taxon>
        <taxon>Pseudomonadati</taxon>
        <taxon>Pseudomonadota</taxon>
        <taxon>Gammaproteobacteria</taxon>
        <taxon>Thiotrichales</taxon>
        <taxon>Francisellaceae</taxon>
        <taxon>Francisella</taxon>
    </lineage>
</organism>
<proteinExistence type="inferred from homology"/>
<evidence type="ECO:0000256" key="1">
    <source>
        <dbReference type="ARBA" id="ARBA00004651"/>
    </source>
</evidence>
<feature type="transmembrane region" description="Helical" evidence="6">
    <location>
        <begin position="82"/>
        <end position="108"/>
    </location>
</feature>
<dbReference type="Pfam" id="PF09335">
    <property type="entry name" value="VTT_dom"/>
    <property type="match status" value="1"/>
</dbReference>
<keyword evidence="3 6" id="KW-0812">Transmembrane</keyword>
<evidence type="ECO:0000256" key="2">
    <source>
        <dbReference type="ARBA" id="ARBA00022475"/>
    </source>
</evidence>
<keyword evidence="9" id="KW-1185">Reference proteome</keyword>
<dbReference type="InterPro" id="IPR015414">
    <property type="entry name" value="TMEM64"/>
</dbReference>
<dbReference type="Proteomes" id="UP000029672">
    <property type="component" value="Chromosome"/>
</dbReference>
<reference evidence="8 9" key="1">
    <citation type="submission" date="2014-10" db="EMBL/GenBank/DDBJ databases">
        <title>Whole genome sequence of Francisella endociliophora strain FSC1006, isolated from a laboratory culture of the marine ciliate Euplotes raikovi.</title>
        <authorList>
            <person name="Granberg M."/>
            <person name="Backman S."/>
            <person name="Lundmark E."/>
            <person name="Nilsson E."/>
            <person name="Karlsson E."/>
            <person name="Thelaus J."/>
            <person name="Ohrman C."/>
            <person name="Larkeryd A."/>
            <person name="Stenberg P."/>
        </authorList>
    </citation>
    <scope>NUCLEOTIDE SEQUENCE [LARGE SCALE GENOMIC DNA]</scope>
    <source>
        <strain evidence="8 9">FSC1006</strain>
    </source>
</reference>
<dbReference type="OrthoDB" id="9800167at2"/>
<sequence>MTNSKFYKFMPIVILIIGVVAFFSLGGQEYLSLNALKENYQHILTFTNNYFAISILVFVIAYIAVVAFSIPGATVMTLLGGLLFGLLLGSFLVVISATIGASVVFFAVRTSLGEALQTKIKGSIARMRLGFERDAFNYLMVLRLIPIFPFFVINIAAGILGVKFRDFFWATFLGIIPGSVVYVWVGTSLSYLIQKGNDINMRIILEPEFILPIVALAILSIVPVFVKKSKKKVTNYD</sequence>
<keyword evidence="4 6" id="KW-1133">Transmembrane helix</keyword>
<feature type="transmembrane region" description="Helical" evidence="6">
    <location>
        <begin position="209"/>
        <end position="226"/>
    </location>
</feature>
<dbReference type="GO" id="GO:0005886">
    <property type="term" value="C:plasma membrane"/>
    <property type="evidence" value="ECO:0007669"/>
    <property type="project" value="UniProtKB-SubCell"/>
</dbReference>
<feature type="transmembrane region" description="Helical" evidence="6">
    <location>
        <begin position="12"/>
        <end position="31"/>
    </location>
</feature>
<dbReference type="HOGENOM" id="CLU_038944_7_0_6"/>
<dbReference type="RefSeq" id="WP_040010262.1">
    <property type="nucleotide sequence ID" value="NZ_CP009574.1"/>
</dbReference>
<accession>A0A097EQT6</accession>
<comment type="similarity">
    <text evidence="6">Belongs to the TVP38/TMEM64 family.</text>
</comment>
<evidence type="ECO:0000256" key="6">
    <source>
        <dbReference type="RuleBase" id="RU366058"/>
    </source>
</evidence>
<gene>
    <name evidence="8" type="ORF">LO80_08015</name>
</gene>
<evidence type="ECO:0000313" key="8">
    <source>
        <dbReference type="EMBL" id="AIT09916.1"/>
    </source>
</evidence>
<dbReference type="EMBL" id="CP009574">
    <property type="protein sequence ID" value="AIT09916.1"/>
    <property type="molecule type" value="Genomic_DNA"/>
</dbReference>
<feature type="transmembrane region" description="Helical" evidence="6">
    <location>
        <begin position="167"/>
        <end position="189"/>
    </location>
</feature>
<feature type="domain" description="VTT" evidence="7">
    <location>
        <begin position="73"/>
        <end position="187"/>
    </location>
</feature>
<evidence type="ECO:0000256" key="4">
    <source>
        <dbReference type="ARBA" id="ARBA00022989"/>
    </source>
</evidence>
<dbReference type="AlphaFoldDB" id="A0A097EQT6"/>
<keyword evidence="5 6" id="KW-0472">Membrane</keyword>
<evidence type="ECO:0000259" key="7">
    <source>
        <dbReference type="Pfam" id="PF09335"/>
    </source>
</evidence>
<dbReference type="PANTHER" id="PTHR12677">
    <property type="entry name" value="GOLGI APPARATUS MEMBRANE PROTEIN TVP38-RELATED"/>
    <property type="match status" value="1"/>
</dbReference>
<feature type="transmembrane region" description="Helical" evidence="6">
    <location>
        <begin position="135"/>
        <end position="160"/>
    </location>
</feature>